<dbReference type="Pfam" id="PF09356">
    <property type="entry name" value="Phage_BR0599"/>
    <property type="match status" value="1"/>
</dbReference>
<evidence type="ECO:0000313" key="3">
    <source>
        <dbReference type="Proteomes" id="UP000571084"/>
    </source>
</evidence>
<organism evidence="2 3">
    <name type="scientific">Glaciimonas immobilis</name>
    <dbReference type="NCBI Taxonomy" id="728004"/>
    <lineage>
        <taxon>Bacteria</taxon>
        <taxon>Pseudomonadati</taxon>
        <taxon>Pseudomonadota</taxon>
        <taxon>Betaproteobacteria</taxon>
        <taxon>Burkholderiales</taxon>
        <taxon>Oxalobacteraceae</taxon>
        <taxon>Glaciimonas</taxon>
    </lineage>
</organism>
<evidence type="ECO:0000313" key="2">
    <source>
        <dbReference type="EMBL" id="MBB5198501.1"/>
    </source>
</evidence>
<dbReference type="AlphaFoldDB" id="A0A840RPE2"/>
<name>A0A840RPE2_9BURK</name>
<reference evidence="2 3" key="1">
    <citation type="submission" date="2020-08" db="EMBL/GenBank/DDBJ databases">
        <title>Genomic Encyclopedia of Type Strains, Phase IV (KMG-IV): sequencing the most valuable type-strain genomes for metagenomic binning, comparative biology and taxonomic classification.</title>
        <authorList>
            <person name="Goeker M."/>
        </authorList>
    </citation>
    <scope>NUCLEOTIDE SEQUENCE [LARGE SCALE GENOMIC DNA]</scope>
    <source>
        <strain evidence="2 3">DSM 23240</strain>
    </source>
</reference>
<evidence type="ECO:0000259" key="1">
    <source>
        <dbReference type="Pfam" id="PF09356"/>
    </source>
</evidence>
<dbReference type="RefSeq" id="WP_184013365.1">
    <property type="nucleotide sequence ID" value="NZ_JACHHQ010000001.1"/>
</dbReference>
<dbReference type="Proteomes" id="UP000571084">
    <property type="component" value="Unassembled WGS sequence"/>
</dbReference>
<gene>
    <name evidence="2" type="ORF">HNR39_000311</name>
</gene>
<sequence length="284" mass="31077">MCVFKHALAHVAPMSFDQRERSLCDGQPVRLYAFSRGTLRWLYCTADRDISYQNQVFKAVAISDDGIRQTGETSADALNLTGPWNLDVAQQFRGMPPSSEIVLTIRDMHFGESDAMVCWVGSISGVKWPAPDRCEIICQSLTASFDRPGLNLTFERGCTHSLFDRNCRVNRDLHKTLTIVQSASGAAISAGAFARFENDYFSGGFVEWAIDAGEIERRGVEKHTGSELMLLGGTSGIALGQAVTAFPGCTQVMAVCDSRFGNSVNYGGIRHMPGKSPFQGDPIF</sequence>
<proteinExistence type="predicted"/>
<keyword evidence="3" id="KW-1185">Reference proteome</keyword>
<protein>
    <submittedName>
        <fullName evidence="2">Putative phage protein (TIGR02218 family)</fullName>
    </submittedName>
</protein>
<dbReference type="InterPro" id="IPR018964">
    <property type="entry name" value="Phage_phiJL001_Gp84_C"/>
</dbReference>
<feature type="domain" description="Bacteriophage phiJL001 Gp84 C-terminal" evidence="1">
    <location>
        <begin position="200"/>
        <end position="275"/>
    </location>
</feature>
<dbReference type="EMBL" id="JACHHQ010000001">
    <property type="protein sequence ID" value="MBB5198501.1"/>
    <property type="molecule type" value="Genomic_DNA"/>
</dbReference>
<comment type="caution">
    <text evidence="2">The sequence shown here is derived from an EMBL/GenBank/DDBJ whole genome shotgun (WGS) entry which is preliminary data.</text>
</comment>
<dbReference type="NCBIfam" id="TIGR02218">
    <property type="entry name" value="phg_TIGR02218"/>
    <property type="match status" value="1"/>
</dbReference>
<dbReference type="InterPro" id="IPR011928">
    <property type="entry name" value="Phage_phiJL001_Gp84"/>
</dbReference>
<accession>A0A840RPE2</accession>
<dbReference type="Pfam" id="PF09931">
    <property type="entry name" value="Phage_phiJL001_Gp84_N"/>
    <property type="match status" value="1"/>
</dbReference>